<accession>A0A150B625</accession>
<dbReference type="AlphaFoldDB" id="A0A150B625"/>
<evidence type="ECO:0000313" key="2">
    <source>
        <dbReference type="Proteomes" id="UP000075591"/>
    </source>
</evidence>
<dbReference type="EMBL" id="LOMT01000045">
    <property type="protein sequence ID" value="KXY00287.1"/>
    <property type="molecule type" value="Genomic_DNA"/>
</dbReference>
<dbReference type="GO" id="GO:0003964">
    <property type="term" value="F:RNA-directed DNA polymerase activity"/>
    <property type="evidence" value="ECO:0007669"/>
    <property type="project" value="UniProtKB-KW"/>
</dbReference>
<comment type="caution">
    <text evidence="1">The sequence shown here is derived from an EMBL/GenBank/DDBJ whole genome shotgun (WGS) entry which is preliminary data.</text>
</comment>
<keyword evidence="1" id="KW-0548">Nucleotidyltransferase</keyword>
<evidence type="ECO:0000313" key="1">
    <source>
        <dbReference type="EMBL" id="KXY00287.1"/>
    </source>
</evidence>
<organism evidence="1 2">
    <name type="scientific">Bacillus cereus</name>
    <dbReference type="NCBI Taxonomy" id="1396"/>
    <lineage>
        <taxon>Bacteria</taxon>
        <taxon>Bacillati</taxon>
        <taxon>Bacillota</taxon>
        <taxon>Bacilli</taxon>
        <taxon>Bacillales</taxon>
        <taxon>Bacillaceae</taxon>
        <taxon>Bacillus</taxon>
        <taxon>Bacillus cereus group</taxon>
    </lineage>
</organism>
<name>A0A150B625_BACCE</name>
<protein>
    <submittedName>
        <fullName evidence="1">Retron-type RNA-directed DNA polymerase</fullName>
    </submittedName>
</protein>
<proteinExistence type="predicted"/>
<sequence>MSQVLIFLWTWLFLWKMRKLGIPTVVDRVVQQAISQVLGPIFEKQFSESSYGFRQGLFYVCISELHHISLNNKHGK</sequence>
<dbReference type="Proteomes" id="UP000075591">
    <property type="component" value="Unassembled WGS sequence"/>
</dbReference>
<gene>
    <name evidence="1" type="ORF">AT274_07885</name>
</gene>
<keyword evidence="1" id="KW-0695">RNA-directed DNA polymerase</keyword>
<keyword evidence="1" id="KW-0808">Transferase</keyword>
<reference evidence="1 2" key="1">
    <citation type="submission" date="2015-12" db="EMBL/GenBank/DDBJ databases">
        <title>Bacillus cereus Group isolate.</title>
        <authorList>
            <person name="Kovac J."/>
        </authorList>
    </citation>
    <scope>NUCLEOTIDE SEQUENCE [LARGE SCALE GENOMIC DNA]</scope>
    <source>
        <strain evidence="1 2">FSL W8-0275</strain>
    </source>
</reference>